<sequence precursor="true">MRRNRLATVGLLNCTLFAANLSPAALLHHWAFDDGSGDTAVDSAGANNGAIVGATWATGAGDRASYLSFNGTDSRVDPALTFPSISQADSSSWAFWVNPASAQTNDIIVGNRKDGSNVDIGPGTRNFLKVTPFSRFDFHQGVAKSVTLTTFPVDEWTHFAFSRSGDQLTWYINGVAENGGLPATIPGLDAVPNGAILPFYIGGEPGQNQNEHFAGGIDDVRIYDSAISAAEVRALAGVVPEPSALHLLFAVGGFLLISGWRTREQACPNAIESLRG</sequence>
<feature type="signal peptide" evidence="3">
    <location>
        <begin position="1"/>
        <end position="18"/>
    </location>
</feature>
<dbReference type="EMBL" id="CP036291">
    <property type="protein sequence ID" value="QDU88927.1"/>
    <property type="molecule type" value="Genomic_DNA"/>
</dbReference>
<dbReference type="InterPro" id="IPR013320">
    <property type="entry name" value="ConA-like_dom_sf"/>
</dbReference>
<reference evidence="5 6" key="1">
    <citation type="submission" date="2019-02" db="EMBL/GenBank/DDBJ databases">
        <title>Deep-cultivation of Planctomycetes and their phenomic and genomic characterization uncovers novel biology.</title>
        <authorList>
            <person name="Wiegand S."/>
            <person name="Jogler M."/>
            <person name="Boedeker C."/>
            <person name="Pinto D."/>
            <person name="Vollmers J."/>
            <person name="Rivas-Marin E."/>
            <person name="Kohn T."/>
            <person name="Peeters S.H."/>
            <person name="Heuer A."/>
            <person name="Rast P."/>
            <person name="Oberbeckmann S."/>
            <person name="Bunk B."/>
            <person name="Jeske O."/>
            <person name="Meyerdierks A."/>
            <person name="Storesund J.E."/>
            <person name="Kallscheuer N."/>
            <person name="Luecker S."/>
            <person name="Lage O.M."/>
            <person name="Pohl T."/>
            <person name="Merkel B.J."/>
            <person name="Hornburger P."/>
            <person name="Mueller R.-W."/>
            <person name="Bruemmer F."/>
            <person name="Labrenz M."/>
            <person name="Spormann A.M."/>
            <person name="Op den Camp H."/>
            <person name="Overmann J."/>
            <person name="Amann R."/>
            <person name="Jetten M.S.M."/>
            <person name="Mascher T."/>
            <person name="Medema M.H."/>
            <person name="Devos D.P."/>
            <person name="Kaster A.-K."/>
            <person name="Ovreas L."/>
            <person name="Rohde M."/>
            <person name="Galperin M.Y."/>
            <person name="Jogler C."/>
        </authorList>
    </citation>
    <scope>NUCLEOTIDE SEQUENCE [LARGE SCALE GENOMIC DNA]</scope>
    <source>
        <strain evidence="5 6">Pla175</strain>
    </source>
</reference>
<evidence type="ECO:0000256" key="3">
    <source>
        <dbReference type="SAM" id="SignalP"/>
    </source>
</evidence>
<evidence type="ECO:0000256" key="2">
    <source>
        <dbReference type="ARBA" id="ARBA00023157"/>
    </source>
</evidence>
<dbReference type="AlphaFoldDB" id="A0A518DBR8"/>
<dbReference type="RefSeq" id="WP_145284478.1">
    <property type="nucleotide sequence ID" value="NZ_CP036291.1"/>
</dbReference>
<dbReference type="SMART" id="SM00560">
    <property type="entry name" value="LamGL"/>
    <property type="match status" value="1"/>
</dbReference>
<name>A0A518DBR8_9BACT</name>
<keyword evidence="1 3" id="KW-0732">Signal</keyword>
<feature type="chain" id="PRO_5022016931" description="LamG-like jellyroll fold domain-containing protein" evidence="3">
    <location>
        <begin position="19"/>
        <end position="276"/>
    </location>
</feature>
<evidence type="ECO:0000256" key="1">
    <source>
        <dbReference type="ARBA" id="ARBA00022729"/>
    </source>
</evidence>
<accession>A0A518DBR8</accession>
<protein>
    <recommendedName>
        <fullName evidence="4">LamG-like jellyroll fold domain-containing protein</fullName>
    </recommendedName>
</protein>
<dbReference type="KEGG" id="pnd:Pla175_23110"/>
<gene>
    <name evidence="5" type="ORF">Pla175_23110</name>
</gene>
<evidence type="ECO:0000313" key="5">
    <source>
        <dbReference type="EMBL" id="QDU88927.1"/>
    </source>
</evidence>
<proteinExistence type="predicted"/>
<dbReference type="Pfam" id="PF13385">
    <property type="entry name" value="Laminin_G_3"/>
    <property type="match status" value="1"/>
</dbReference>
<organism evidence="5 6">
    <name type="scientific">Pirellulimonas nuda</name>
    <dbReference type="NCBI Taxonomy" id="2528009"/>
    <lineage>
        <taxon>Bacteria</taxon>
        <taxon>Pseudomonadati</taxon>
        <taxon>Planctomycetota</taxon>
        <taxon>Planctomycetia</taxon>
        <taxon>Pirellulales</taxon>
        <taxon>Lacipirellulaceae</taxon>
        <taxon>Pirellulimonas</taxon>
    </lineage>
</organism>
<feature type="domain" description="LamG-like jellyroll fold" evidence="4">
    <location>
        <begin position="89"/>
        <end position="230"/>
    </location>
</feature>
<dbReference type="Gene3D" id="2.60.120.200">
    <property type="match status" value="1"/>
</dbReference>
<evidence type="ECO:0000313" key="6">
    <source>
        <dbReference type="Proteomes" id="UP000317429"/>
    </source>
</evidence>
<dbReference type="OrthoDB" id="292266at2"/>
<keyword evidence="2" id="KW-1015">Disulfide bond</keyword>
<evidence type="ECO:0000259" key="4">
    <source>
        <dbReference type="SMART" id="SM00560"/>
    </source>
</evidence>
<dbReference type="Proteomes" id="UP000317429">
    <property type="component" value="Chromosome"/>
</dbReference>
<dbReference type="InterPro" id="IPR006558">
    <property type="entry name" value="LamG-like"/>
</dbReference>
<keyword evidence="6" id="KW-1185">Reference proteome</keyword>
<dbReference type="SUPFAM" id="SSF49899">
    <property type="entry name" value="Concanavalin A-like lectins/glucanases"/>
    <property type="match status" value="1"/>
</dbReference>